<dbReference type="GO" id="GO:0005737">
    <property type="term" value="C:cytoplasm"/>
    <property type="evidence" value="ECO:0007669"/>
    <property type="project" value="UniProtKB-SubCell"/>
</dbReference>
<dbReference type="AlphaFoldDB" id="A0A9D1S720"/>
<evidence type="ECO:0000256" key="3">
    <source>
        <dbReference type="ARBA" id="ARBA00018111"/>
    </source>
</evidence>
<comment type="similarity">
    <text evidence="2 5">Belongs to the RecX family.</text>
</comment>
<name>A0A9D1S720_9FIRM</name>
<dbReference type="InterPro" id="IPR053926">
    <property type="entry name" value="RecX_HTH_1st"/>
</dbReference>
<comment type="caution">
    <text evidence="8">The sequence shown here is derived from an EMBL/GenBank/DDBJ whole genome shotgun (WGS) entry which is preliminary data.</text>
</comment>
<dbReference type="InterPro" id="IPR036388">
    <property type="entry name" value="WH-like_DNA-bd_sf"/>
</dbReference>
<evidence type="ECO:0000256" key="5">
    <source>
        <dbReference type="HAMAP-Rule" id="MF_01114"/>
    </source>
</evidence>
<reference evidence="8" key="1">
    <citation type="submission" date="2020-10" db="EMBL/GenBank/DDBJ databases">
        <authorList>
            <person name="Gilroy R."/>
        </authorList>
    </citation>
    <scope>NUCLEOTIDE SEQUENCE</scope>
    <source>
        <strain evidence="8">ChiSjej4B22-9803</strain>
    </source>
</reference>
<reference evidence="8" key="2">
    <citation type="journal article" date="2021" name="PeerJ">
        <title>Extensive microbial diversity within the chicken gut microbiome revealed by metagenomics and culture.</title>
        <authorList>
            <person name="Gilroy R."/>
            <person name="Ravi A."/>
            <person name="Getino M."/>
            <person name="Pursley I."/>
            <person name="Horton D.L."/>
            <person name="Alikhan N.F."/>
            <person name="Baker D."/>
            <person name="Gharbi K."/>
            <person name="Hall N."/>
            <person name="Watson M."/>
            <person name="Adriaenssens E.M."/>
            <person name="Foster-Nyarko E."/>
            <person name="Jarju S."/>
            <person name="Secka A."/>
            <person name="Antonio M."/>
            <person name="Oren A."/>
            <person name="Chaudhuri R.R."/>
            <person name="La Ragione R."/>
            <person name="Hildebrand F."/>
            <person name="Pallen M.J."/>
        </authorList>
    </citation>
    <scope>NUCLEOTIDE SEQUENCE</scope>
    <source>
        <strain evidence="8">ChiSjej4B22-9803</strain>
    </source>
</reference>
<evidence type="ECO:0000256" key="1">
    <source>
        <dbReference type="ARBA" id="ARBA00004496"/>
    </source>
</evidence>
<dbReference type="Pfam" id="PF02631">
    <property type="entry name" value="RecX_HTH2"/>
    <property type="match status" value="1"/>
</dbReference>
<protein>
    <recommendedName>
        <fullName evidence="3 5">Regulatory protein RecX</fullName>
    </recommendedName>
</protein>
<evidence type="ECO:0000259" key="6">
    <source>
        <dbReference type="Pfam" id="PF02631"/>
    </source>
</evidence>
<dbReference type="GO" id="GO:0006282">
    <property type="term" value="P:regulation of DNA repair"/>
    <property type="evidence" value="ECO:0007669"/>
    <property type="project" value="UniProtKB-UniRule"/>
</dbReference>
<dbReference type="Proteomes" id="UP000824111">
    <property type="component" value="Unassembled WGS sequence"/>
</dbReference>
<accession>A0A9D1S720</accession>
<evidence type="ECO:0000259" key="7">
    <source>
        <dbReference type="Pfam" id="PF21982"/>
    </source>
</evidence>
<evidence type="ECO:0000256" key="2">
    <source>
        <dbReference type="ARBA" id="ARBA00009695"/>
    </source>
</evidence>
<keyword evidence="4 5" id="KW-0963">Cytoplasm</keyword>
<dbReference type="EMBL" id="DVND01000191">
    <property type="protein sequence ID" value="HIU49250.1"/>
    <property type="molecule type" value="Genomic_DNA"/>
</dbReference>
<dbReference type="Pfam" id="PF21982">
    <property type="entry name" value="RecX_HTH1"/>
    <property type="match status" value="1"/>
</dbReference>
<comment type="function">
    <text evidence="5">Modulates RecA activity.</text>
</comment>
<sequence>MEQRELSFEETREKALRLLEFRSHSERELALKLKRAGARAEHIEAVLEYLRQYGLVDDAAYAKRAAADLKNLKKFGKRRIRAELKNRGIASELAEEALAELEDEEAKALLPLVEKKLAGNFARKNVEKCIRYFAYRGYGYDDIKACIEQIKGEEAWDIT</sequence>
<gene>
    <name evidence="5" type="primary">recX</name>
    <name evidence="8" type="ORF">IAB04_07770</name>
</gene>
<comment type="subcellular location">
    <subcellularLocation>
        <location evidence="1 5">Cytoplasm</location>
    </subcellularLocation>
</comment>
<dbReference type="PANTHER" id="PTHR33602">
    <property type="entry name" value="REGULATORY PROTEIN RECX FAMILY PROTEIN"/>
    <property type="match status" value="1"/>
</dbReference>
<dbReference type="HAMAP" id="MF_01114">
    <property type="entry name" value="RecX"/>
    <property type="match status" value="1"/>
</dbReference>
<dbReference type="Gene3D" id="1.10.10.10">
    <property type="entry name" value="Winged helix-like DNA-binding domain superfamily/Winged helix DNA-binding domain"/>
    <property type="match status" value="2"/>
</dbReference>
<feature type="domain" description="RecX first three-helical" evidence="7">
    <location>
        <begin position="12"/>
        <end position="50"/>
    </location>
</feature>
<organism evidence="8 9">
    <name type="scientific">Candidatus Avimonoglobus intestinipullorum</name>
    <dbReference type="NCBI Taxonomy" id="2840699"/>
    <lineage>
        <taxon>Bacteria</taxon>
        <taxon>Bacillati</taxon>
        <taxon>Bacillota</taxon>
        <taxon>Clostridia</taxon>
        <taxon>Eubacteriales</taxon>
        <taxon>Candidatus Avimonoglobus</taxon>
    </lineage>
</organism>
<evidence type="ECO:0000313" key="9">
    <source>
        <dbReference type="Proteomes" id="UP000824111"/>
    </source>
</evidence>
<evidence type="ECO:0000313" key="8">
    <source>
        <dbReference type="EMBL" id="HIU49250.1"/>
    </source>
</evidence>
<feature type="domain" description="RecX second three-helical" evidence="6">
    <location>
        <begin position="57"/>
        <end position="98"/>
    </location>
</feature>
<dbReference type="InterPro" id="IPR003783">
    <property type="entry name" value="Regulatory_RecX"/>
</dbReference>
<dbReference type="InterPro" id="IPR053924">
    <property type="entry name" value="RecX_HTH_2nd"/>
</dbReference>
<dbReference type="PANTHER" id="PTHR33602:SF1">
    <property type="entry name" value="REGULATORY PROTEIN RECX FAMILY PROTEIN"/>
    <property type="match status" value="1"/>
</dbReference>
<evidence type="ECO:0000256" key="4">
    <source>
        <dbReference type="ARBA" id="ARBA00022490"/>
    </source>
</evidence>
<proteinExistence type="inferred from homology"/>